<keyword evidence="16" id="KW-0325">Glycoprotein</keyword>
<dbReference type="AlphaFoldDB" id="A0A4V1IYB7"/>
<keyword evidence="14" id="KW-0482">Metalloprotease</keyword>
<evidence type="ECO:0000256" key="5">
    <source>
        <dbReference type="ARBA" id="ARBA00022525"/>
    </source>
</evidence>
<evidence type="ECO:0000259" key="22">
    <source>
        <dbReference type="Pfam" id="PF04389"/>
    </source>
</evidence>
<evidence type="ECO:0000256" key="4">
    <source>
        <dbReference type="ARBA" id="ARBA00004613"/>
    </source>
</evidence>
<keyword evidence="13" id="KW-0333">Golgi apparatus</keyword>
<dbReference type="EC" id="3.4.-.-" evidence="19"/>
<dbReference type="Gene3D" id="3.40.630.10">
    <property type="entry name" value="Zn peptidases"/>
    <property type="match status" value="1"/>
</dbReference>
<comment type="subcellular location">
    <subcellularLocation>
        <location evidence="1">Endoplasmic reticulum</location>
    </subcellularLocation>
    <subcellularLocation>
        <location evidence="3">Golgi apparatus</location>
    </subcellularLocation>
    <subcellularLocation>
        <location evidence="2">Lysosome</location>
    </subcellularLocation>
    <subcellularLocation>
        <location evidence="4">Secreted</location>
    </subcellularLocation>
</comment>
<evidence type="ECO:0000313" key="24">
    <source>
        <dbReference type="Proteomes" id="UP000267251"/>
    </source>
</evidence>
<keyword evidence="7 19" id="KW-0645">Protease</keyword>
<accession>A0A4V1IYB7</accession>
<evidence type="ECO:0000256" key="19">
    <source>
        <dbReference type="RuleBase" id="RU361240"/>
    </source>
</evidence>
<dbReference type="GO" id="GO:0043171">
    <property type="term" value="P:peptide catabolic process"/>
    <property type="evidence" value="ECO:0007669"/>
    <property type="project" value="TreeGrafter"/>
</dbReference>
<dbReference type="GO" id="GO:0004180">
    <property type="term" value="F:carboxypeptidase activity"/>
    <property type="evidence" value="ECO:0007669"/>
    <property type="project" value="UniProtKB-KW"/>
</dbReference>
<comment type="subunit">
    <text evidence="18">Homodimer. The monomeric form is inactive while the homodimer is active.</text>
</comment>
<dbReference type="GO" id="GO:0046872">
    <property type="term" value="F:metal ion binding"/>
    <property type="evidence" value="ECO:0007669"/>
    <property type="project" value="UniProtKB-KW"/>
</dbReference>
<evidence type="ECO:0000256" key="20">
    <source>
        <dbReference type="SAM" id="MobiDB-lite"/>
    </source>
</evidence>
<comment type="similarity">
    <text evidence="19">Belongs to the peptidase M28 family.</text>
</comment>
<reference evidence="24" key="1">
    <citation type="journal article" date="2018" name="Nat. Microbiol.">
        <title>Leveraging single-cell genomics to expand the fungal tree of life.</title>
        <authorList>
            <person name="Ahrendt S.R."/>
            <person name="Quandt C.A."/>
            <person name="Ciobanu D."/>
            <person name="Clum A."/>
            <person name="Salamov A."/>
            <person name="Andreopoulos B."/>
            <person name="Cheng J.F."/>
            <person name="Woyke T."/>
            <person name="Pelin A."/>
            <person name="Henrissat B."/>
            <person name="Reynolds N.K."/>
            <person name="Benny G.L."/>
            <person name="Smith M.E."/>
            <person name="James T.Y."/>
            <person name="Grigoriev I.V."/>
        </authorList>
    </citation>
    <scope>NUCLEOTIDE SEQUENCE [LARGE SCALE GENOMIC DNA]</scope>
</reference>
<proteinExistence type="inferred from homology"/>
<dbReference type="Gene3D" id="3.50.30.30">
    <property type="match status" value="1"/>
</dbReference>
<keyword evidence="21" id="KW-1133">Transmembrane helix</keyword>
<evidence type="ECO:0000256" key="17">
    <source>
        <dbReference type="ARBA" id="ARBA00023228"/>
    </source>
</evidence>
<evidence type="ECO:0000256" key="11">
    <source>
        <dbReference type="ARBA" id="ARBA00022824"/>
    </source>
</evidence>
<evidence type="ECO:0000256" key="7">
    <source>
        <dbReference type="ARBA" id="ARBA00022670"/>
    </source>
</evidence>
<keyword evidence="9" id="KW-0732">Signal</keyword>
<keyword evidence="15" id="KW-0865">Zymogen</keyword>
<dbReference type="PANTHER" id="PTHR12053">
    <property type="entry name" value="PROTEASE FAMILY M28 PLASMA GLUTAMATE CARBOXYPEPTIDASE-RELATED"/>
    <property type="match status" value="1"/>
</dbReference>
<keyword evidence="21" id="KW-0812">Transmembrane</keyword>
<protein>
    <recommendedName>
        <fullName evidence="19">Peptide hydrolase</fullName>
        <ecNumber evidence="19">3.4.-.-</ecNumber>
    </recommendedName>
</protein>
<evidence type="ECO:0000256" key="9">
    <source>
        <dbReference type="ARBA" id="ARBA00022729"/>
    </source>
</evidence>
<keyword evidence="10 19" id="KW-0378">Hydrolase</keyword>
<evidence type="ECO:0000256" key="16">
    <source>
        <dbReference type="ARBA" id="ARBA00023180"/>
    </source>
</evidence>
<evidence type="ECO:0000256" key="6">
    <source>
        <dbReference type="ARBA" id="ARBA00022645"/>
    </source>
</evidence>
<sequence>MSTSYSPVVGGDGSSRLDPREARQPLLPSLDRPASPRFLQDRFRRPYQLRQYVMPCIGVSFLALFLFLTVNSTLHPPPVGPGRRTALELATGNILSDLQGDSIVWDRLAEMTDLFGPRISGGESLERSIDWMMTMMTQEDNLMVWTEKVQVDVWERNEESLELLLPSRPPVPLPMLGLGGSVATAGGNGSIEAEVLVVQDVEELMKLGNETISGKIVLFDDDNWKHYGDSVKSRVYGAREAERFGAVGVLVRSVTPFSLGVPHAGSMLGANIPAAAITVEDSQYIRRVWERHGKADHSASPFAHLFEIPKGATSRNIIAEIPGRSRPEDIIVLGGHIDSWDVGTGAMDDAAGFFAAWHALRAISHLKEPPLRTIRVVGWVAEERGQFGAKAYAKKHAAEIPHHIFAMESDTGVFQPWGLSVTGSEEAVDYLSAAGQHYLGHIGAGNITSSDSSGADVAPLCQEGVPCASFLSLDPITQESPLDSGLDGYFYYHHTRADTVAALKPKELALASAAMGIWAYLVAEMVQSLPRDDKADA</sequence>
<name>A0A4V1IYB7_9FUNG</name>
<feature type="region of interest" description="Disordered" evidence="20">
    <location>
        <begin position="1"/>
        <end position="33"/>
    </location>
</feature>
<keyword evidence="24" id="KW-1185">Reference proteome</keyword>
<dbReference type="InterPro" id="IPR007484">
    <property type="entry name" value="Peptidase_M28"/>
</dbReference>
<dbReference type="GO" id="GO:0070573">
    <property type="term" value="F:metallodipeptidase activity"/>
    <property type="evidence" value="ECO:0007669"/>
    <property type="project" value="InterPro"/>
</dbReference>
<dbReference type="GO" id="GO:0005783">
    <property type="term" value="C:endoplasmic reticulum"/>
    <property type="evidence" value="ECO:0007669"/>
    <property type="project" value="UniProtKB-SubCell"/>
</dbReference>
<evidence type="ECO:0000256" key="12">
    <source>
        <dbReference type="ARBA" id="ARBA00022833"/>
    </source>
</evidence>
<evidence type="ECO:0000313" key="23">
    <source>
        <dbReference type="EMBL" id="RKP13999.1"/>
    </source>
</evidence>
<keyword evidence="6" id="KW-0121">Carboxypeptidase</keyword>
<feature type="transmembrane region" description="Helical" evidence="21">
    <location>
        <begin position="52"/>
        <end position="70"/>
    </location>
</feature>
<evidence type="ECO:0000256" key="3">
    <source>
        <dbReference type="ARBA" id="ARBA00004555"/>
    </source>
</evidence>
<dbReference type="InterPro" id="IPR039866">
    <property type="entry name" value="CPQ"/>
</dbReference>
<keyword evidence="17" id="KW-0458">Lysosome</keyword>
<dbReference type="SUPFAM" id="SSF53187">
    <property type="entry name" value="Zn-dependent exopeptidases"/>
    <property type="match status" value="1"/>
</dbReference>
<dbReference type="GO" id="GO:0005615">
    <property type="term" value="C:extracellular space"/>
    <property type="evidence" value="ECO:0007669"/>
    <property type="project" value="TreeGrafter"/>
</dbReference>
<dbReference type="EMBL" id="KZ987905">
    <property type="protein sequence ID" value="RKP13999.1"/>
    <property type="molecule type" value="Genomic_DNA"/>
</dbReference>
<evidence type="ECO:0000256" key="21">
    <source>
        <dbReference type="SAM" id="Phobius"/>
    </source>
</evidence>
<evidence type="ECO:0000256" key="18">
    <source>
        <dbReference type="ARBA" id="ARBA00025833"/>
    </source>
</evidence>
<dbReference type="GO" id="GO:0006508">
    <property type="term" value="P:proteolysis"/>
    <property type="evidence" value="ECO:0007669"/>
    <property type="project" value="UniProtKB-KW"/>
</dbReference>
<dbReference type="Pfam" id="PF04389">
    <property type="entry name" value="Peptidase_M28"/>
    <property type="match status" value="1"/>
</dbReference>
<feature type="domain" description="Peptidase M28" evidence="22">
    <location>
        <begin position="316"/>
        <end position="510"/>
    </location>
</feature>
<dbReference type="OrthoDB" id="10013407at2759"/>
<evidence type="ECO:0000256" key="1">
    <source>
        <dbReference type="ARBA" id="ARBA00004240"/>
    </source>
</evidence>
<keyword evidence="5" id="KW-0964">Secreted</keyword>
<dbReference type="Proteomes" id="UP000267251">
    <property type="component" value="Unassembled WGS sequence"/>
</dbReference>
<evidence type="ECO:0000256" key="14">
    <source>
        <dbReference type="ARBA" id="ARBA00023049"/>
    </source>
</evidence>
<organism evidence="23 24">
    <name type="scientific">Piptocephalis cylindrospora</name>
    <dbReference type="NCBI Taxonomy" id="1907219"/>
    <lineage>
        <taxon>Eukaryota</taxon>
        <taxon>Fungi</taxon>
        <taxon>Fungi incertae sedis</taxon>
        <taxon>Zoopagomycota</taxon>
        <taxon>Zoopagomycotina</taxon>
        <taxon>Zoopagomycetes</taxon>
        <taxon>Zoopagales</taxon>
        <taxon>Piptocephalidaceae</taxon>
        <taxon>Piptocephalis</taxon>
    </lineage>
</organism>
<evidence type="ECO:0000256" key="2">
    <source>
        <dbReference type="ARBA" id="ARBA00004371"/>
    </source>
</evidence>
<evidence type="ECO:0000256" key="15">
    <source>
        <dbReference type="ARBA" id="ARBA00023145"/>
    </source>
</evidence>
<keyword evidence="8 19" id="KW-0479">Metal-binding</keyword>
<dbReference type="PANTHER" id="PTHR12053:SF3">
    <property type="entry name" value="CARBOXYPEPTIDASE Q"/>
    <property type="match status" value="1"/>
</dbReference>
<evidence type="ECO:0000256" key="10">
    <source>
        <dbReference type="ARBA" id="ARBA00022801"/>
    </source>
</evidence>
<keyword evidence="11" id="KW-0256">Endoplasmic reticulum</keyword>
<evidence type="ECO:0000256" key="8">
    <source>
        <dbReference type="ARBA" id="ARBA00022723"/>
    </source>
</evidence>
<dbReference type="GO" id="GO:0005794">
    <property type="term" value="C:Golgi apparatus"/>
    <property type="evidence" value="ECO:0007669"/>
    <property type="project" value="UniProtKB-SubCell"/>
</dbReference>
<keyword evidence="21" id="KW-0472">Membrane</keyword>
<gene>
    <name evidence="23" type="ORF">BJ684DRAFT_15646</name>
</gene>
<keyword evidence="12 19" id="KW-0862">Zinc</keyword>
<evidence type="ECO:0000256" key="13">
    <source>
        <dbReference type="ARBA" id="ARBA00023034"/>
    </source>
</evidence>